<comment type="similarity">
    <text evidence="2">Belongs to the UPF0410 family.</text>
</comment>
<evidence type="ECO:0000256" key="3">
    <source>
        <dbReference type="ARBA" id="ARBA00022475"/>
    </source>
</evidence>
<proteinExistence type="inferred from homology"/>
<dbReference type="Proteomes" id="UP000321085">
    <property type="component" value="Unassembled WGS sequence"/>
</dbReference>
<evidence type="ECO:0000256" key="1">
    <source>
        <dbReference type="ARBA" id="ARBA00004651"/>
    </source>
</evidence>
<keyword evidence="5 8" id="KW-1133">Transmembrane helix</keyword>
<name>A0A512BVS1_9HYPH</name>
<evidence type="ECO:0008006" key="11">
    <source>
        <dbReference type="Google" id="ProtNLM"/>
    </source>
</evidence>
<feature type="transmembrane region" description="Helical" evidence="8">
    <location>
        <begin position="68"/>
        <end position="87"/>
    </location>
</feature>
<evidence type="ECO:0000256" key="4">
    <source>
        <dbReference type="ARBA" id="ARBA00022692"/>
    </source>
</evidence>
<evidence type="ECO:0000256" key="6">
    <source>
        <dbReference type="ARBA" id="ARBA00023136"/>
    </source>
</evidence>
<dbReference type="EMBL" id="BJYU01000054">
    <property type="protein sequence ID" value="GEO16061.1"/>
    <property type="molecule type" value="Genomic_DNA"/>
</dbReference>
<feature type="region of interest" description="Disordered" evidence="7">
    <location>
        <begin position="1"/>
        <end position="28"/>
    </location>
</feature>
<dbReference type="InterPro" id="IPR007341">
    <property type="entry name" value="Transgly_assoc"/>
</dbReference>
<dbReference type="AlphaFoldDB" id="A0A512BVS1"/>
<feature type="compositionally biased region" description="Basic residues" evidence="7">
    <location>
        <begin position="1"/>
        <end position="16"/>
    </location>
</feature>
<dbReference type="RefSeq" id="WP_245439630.1">
    <property type="nucleotide sequence ID" value="NZ_BJYU01000054.1"/>
</dbReference>
<keyword evidence="4 8" id="KW-0812">Transmembrane</keyword>
<keyword evidence="3" id="KW-1003">Cell membrane</keyword>
<evidence type="ECO:0000256" key="7">
    <source>
        <dbReference type="SAM" id="MobiDB-lite"/>
    </source>
</evidence>
<accession>A0A512BVS1</accession>
<evidence type="ECO:0000256" key="5">
    <source>
        <dbReference type="ARBA" id="ARBA00022989"/>
    </source>
</evidence>
<evidence type="ECO:0000256" key="8">
    <source>
        <dbReference type="SAM" id="Phobius"/>
    </source>
</evidence>
<comment type="subcellular location">
    <subcellularLocation>
        <location evidence="1">Cell membrane</location>
        <topology evidence="1">Multi-pass membrane protein</topology>
    </subcellularLocation>
</comment>
<dbReference type="Pfam" id="PF04226">
    <property type="entry name" value="Transgly_assoc"/>
    <property type="match status" value="1"/>
</dbReference>
<gene>
    <name evidence="9" type="ORF">MAE02_37570</name>
</gene>
<evidence type="ECO:0000256" key="2">
    <source>
        <dbReference type="ARBA" id="ARBA00011006"/>
    </source>
</evidence>
<comment type="caution">
    <text evidence="9">The sequence shown here is derived from an EMBL/GenBank/DDBJ whole genome shotgun (WGS) entry which is preliminary data.</text>
</comment>
<protein>
    <recommendedName>
        <fullName evidence="11">Transglycosylase</fullName>
    </recommendedName>
</protein>
<keyword evidence="6 8" id="KW-0472">Membrane</keyword>
<reference evidence="9 10" key="1">
    <citation type="submission" date="2019-07" db="EMBL/GenBank/DDBJ databases">
        <title>Whole genome shotgun sequence of Microvirga aerophila NBRC 106136.</title>
        <authorList>
            <person name="Hosoyama A."/>
            <person name="Uohara A."/>
            <person name="Ohji S."/>
            <person name="Ichikawa N."/>
        </authorList>
    </citation>
    <scope>NUCLEOTIDE SEQUENCE [LARGE SCALE GENOMIC DNA]</scope>
    <source>
        <strain evidence="9 10">NBRC 106136</strain>
    </source>
</reference>
<organism evidence="9 10">
    <name type="scientific">Microvirga aerophila</name>
    <dbReference type="NCBI Taxonomy" id="670291"/>
    <lineage>
        <taxon>Bacteria</taxon>
        <taxon>Pseudomonadati</taxon>
        <taxon>Pseudomonadota</taxon>
        <taxon>Alphaproteobacteria</taxon>
        <taxon>Hyphomicrobiales</taxon>
        <taxon>Methylobacteriaceae</taxon>
        <taxon>Microvirga</taxon>
    </lineage>
</organism>
<evidence type="ECO:0000313" key="9">
    <source>
        <dbReference type="EMBL" id="GEO16061.1"/>
    </source>
</evidence>
<evidence type="ECO:0000313" key="10">
    <source>
        <dbReference type="Proteomes" id="UP000321085"/>
    </source>
</evidence>
<feature type="transmembrane region" description="Helical" evidence="8">
    <location>
        <begin position="99"/>
        <end position="120"/>
    </location>
</feature>
<feature type="transmembrane region" description="Helical" evidence="8">
    <location>
        <begin position="44"/>
        <end position="62"/>
    </location>
</feature>
<keyword evidence="10" id="KW-1185">Reference proteome</keyword>
<sequence>MTKTSKQKPRSSRGKGKPPNPPGFRSPIRISIDHEALSRLDKRAIAAQVGVGMAAGWLASWLVGGSGLLRYVLTGLVGSLVGGLLLERLRIDLGISNPLANRIATATLGAVIVVLLARMIG</sequence>
<dbReference type="GO" id="GO:0005886">
    <property type="term" value="C:plasma membrane"/>
    <property type="evidence" value="ECO:0007669"/>
    <property type="project" value="UniProtKB-SubCell"/>
</dbReference>